<accession>A0A1A9V6I7</accession>
<dbReference type="Proteomes" id="UP000078200">
    <property type="component" value="Unassembled WGS sequence"/>
</dbReference>
<evidence type="ECO:0000313" key="3">
    <source>
        <dbReference type="Proteomes" id="UP000078200"/>
    </source>
</evidence>
<evidence type="ECO:0000313" key="2">
    <source>
        <dbReference type="EnsemblMetazoa" id="GAUT027527-PA"/>
    </source>
</evidence>
<proteinExistence type="predicted"/>
<organism evidence="2 3">
    <name type="scientific">Glossina austeni</name>
    <name type="common">Savannah tsetse fly</name>
    <dbReference type="NCBI Taxonomy" id="7395"/>
    <lineage>
        <taxon>Eukaryota</taxon>
        <taxon>Metazoa</taxon>
        <taxon>Ecdysozoa</taxon>
        <taxon>Arthropoda</taxon>
        <taxon>Hexapoda</taxon>
        <taxon>Insecta</taxon>
        <taxon>Pterygota</taxon>
        <taxon>Neoptera</taxon>
        <taxon>Endopterygota</taxon>
        <taxon>Diptera</taxon>
        <taxon>Brachycera</taxon>
        <taxon>Muscomorpha</taxon>
        <taxon>Hippoboscoidea</taxon>
        <taxon>Glossinidae</taxon>
        <taxon>Glossina</taxon>
    </lineage>
</organism>
<feature type="region of interest" description="Disordered" evidence="1">
    <location>
        <begin position="27"/>
        <end position="112"/>
    </location>
</feature>
<evidence type="ECO:0000256" key="1">
    <source>
        <dbReference type="SAM" id="MobiDB-lite"/>
    </source>
</evidence>
<keyword evidence="3" id="KW-1185">Reference proteome</keyword>
<reference evidence="2" key="1">
    <citation type="submission" date="2020-05" db="UniProtKB">
        <authorList>
            <consortium name="EnsemblMetazoa"/>
        </authorList>
    </citation>
    <scope>IDENTIFICATION</scope>
    <source>
        <strain evidence="2">TTRI</strain>
    </source>
</reference>
<dbReference type="EnsemblMetazoa" id="GAUT027527-RA">
    <property type="protein sequence ID" value="GAUT027527-PA"/>
    <property type="gene ID" value="GAUT027527"/>
</dbReference>
<dbReference type="VEuPathDB" id="VectorBase:GAUT027527"/>
<dbReference type="AlphaFoldDB" id="A0A1A9V6I7"/>
<feature type="compositionally biased region" description="Basic and acidic residues" evidence="1">
    <location>
        <begin position="27"/>
        <end position="43"/>
    </location>
</feature>
<name>A0A1A9V6I7_GLOAU</name>
<dbReference type="STRING" id="7395.A0A1A9V6I7"/>
<sequence length="112" mass="12382">MFSISTPIANCGGIFGLLAGISSLKKDKNVDARKADEENKTDLECEESEEETATSKGKENTEDNNQTLAEDLDDQVQEHEKTESFAGNSELHNNHGIDTYLKSLHTEQSSYD</sequence>
<protein>
    <submittedName>
        <fullName evidence="2">Uncharacterized protein</fullName>
    </submittedName>
</protein>